<dbReference type="InterPro" id="IPR018201">
    <property type="entry name" value="Ketoacyl_synth_AS"/>
</dbReference>
<name>A0ABS4TZ01_9PSEU</name>
<protein>
    <submittedName>
        <fullName evidence="7">Acyl transferase domain-containing protein</fullName>
    </submittedName>
</protein>
<dbReference type="Gene3D" id="3.40.50.720">
    <property type="entry name" value="NAD(P)-binding Rossmann-like Domain"/>
    <property type="match status" value="1"/>
</dbReference>
<dbReference type="CDD" id="cd00833">
    <property type="entry name" value="PKS"/>
    <property type="match status" value="3"/>
</dbReference>
<sequence>MRHDQDDRSIAVIGLACRLPGAGSPAAFWQVLRDGVDAVTEVPDGRWPAGDEPFAGARRGGFLDQVDGFDAGFFGISPREAAAMDPQQRLVLELGWEVLEDAGIAPDRIAGRRTGVFVGAIGDDYATLVLRGTKPIVGHHTFTGLQRSMIANRLSYRLGTHGPSLVVDTGQSSSLAAVHLACESLRSGAADLAIAGGVNLNLVSDTSVSLSRLGALSPDGRCHTFDARANGYVRGEGGGLVLLKPLSAAVADGNRVYCVIRGSAVNNDGGGDALTTPSQAAQEDVLRQAYAAAGIDAAAVQYVELHGTGTPVGDPIEAGALGAVLGGARPQARPLLVGSAKTNVGHLEGAAGITGLIKVALALRAGELPPSLNFVTPNPAIAFDDWNLRVQHQLSAWPRPDTPLVAGVSSFGVGGTNVHVVLERTSIDSSTVDDEPAGVLPGPVPWVVSGTSAEGLRGQAARLREFVAESVAGISNIGWSLASSRAALGHRAVVVAEDRTDLLNGLDAIAAGEPYPNVVTAAASADQVVFVFPGQGSQWVGMGAELLASSPVFAESVAECADVLAPYLAWDLVDVLRGNENAASLERVEVLQPVLWTMMVSLARMWRSLGIEPALVVGHSQGEIAAACVAGALSLADGARLVAGRSAVVASELSGEGGMLWIGATTARVEELLAGRDGVWVAATNGPFDTVVAGGPGELDEMAATCEQVGLRARRVAVDYASHTPHMERLREQLLDLARPVVPRSGAVMMYSTVTAALVAGETLDAEYWYRNLREPVRLHETVQAVLDAGHTLFLEVSAHPMVTGAIEETAAAQGIDATAVGTLRRDDASATRITMSLAELWAHGLTPDWGTVFPGAKRVDLPTYAFQRARHWLDGAEPVSYEAPPEPQRATEVAAPAAPEADVAHVVRTQVAAVLGYQSTADIDTRRTFKELGFDSFTLGVLRTRLNKTLSTALSTAALFDHPTPGKLAEYLAPANPSASAAVRTNPADEPIAIIGMSCRFPGGVRSQEDLWRLVASEGDAISELPADRGWDLDRLYATDGPGTTPVRGGGFLDGVAEFDPRFFGLSAREALAMDPQQRLLLELAWELFERAGIDSESLRDSRTGVFVGTMDQEYGPRLHEAPAGVDGFLLTGKTTSVASGRIAYLFGLTGPAMTIDTACSSSLVALHQAVRSLRQGESTLALAGGVTVLSTPGVITELSRQGGLALDGRSKAFAAAADGMGAAEGAGLLLVERLSDAVRNGHEVLAVVRGSAVNQDGASNGLTAPNGLSQQQVILLALADARLEPSDVDVVEAHGTGTRLGDPIEARALLATYGQDRPADRPALLGSVKSNIGHTQAAAGVAGVIKTVMAMRHGVVPATLHIDEPTAEVDWAEGAVELATSGTPWPARDGVRRAGVSSFGISGTNAHLVLEHTPTDPPPVQPEEPTGVLPWAVSGHSAAGLRAQAACLRDGAAGTVADIGWSLVSTRTGHDHRAVVLAEDRAGFAAGLDALASGTPSPDVVSGVRSADQRVVFVFPGQGSQWAGMATGLLASSPVFAEAIGECAAALAPHVDWDLLDVLRTGDFERVDVVQPALWAVMVSLAKLWRSMGVEPSAVVGHSQGEIAAACVAGALSLEDGARLVALRSKVIAGELAGLGGMVSIAASVERVRELLTGDDVHVAVVNGPSSTVVAGPPEGLAVVLAAAERAGLRAKTVPVDYASHTPQVSEVRAVLLELAAPIRPQRSQVPMYSTVTAAEIDTQDALDAEYWYRNLRERVRFHDTVTSLLAAGHTVFLEVSPHPVLTTAVDETAHAVDRDVLATGTLRRDHGGTAHLYRSLVELWVRGVVPDWSAVFPGARRVDLPTYAFQRERYWLTGSSGGTSEASVEMPAAEVPDGLPGQVAAAGARAQQHRIVLDAVCGYTAVVLGWSTSGEVEVGRAFRECGVDSLTAVELRKHLAAATGLALSPTVVFDYPTPEALAEYVLARLLGEESGDDQVAVRPDAGEPIAIVAASCRFPGGVASPEELLGLLLSDRDPNTGFPVDRGWDLAQLHHSDQGRPGTCSVRSSGFLHDAADFDAGFFGISPREATAMDPQQRLLLETSWETFERAGIDPDSLRGSRTGVFAGVVAHGYGSGANDVGDVEGYVFTGATGSVASGRIAYTFGLTGPAITVDTACSSSLVALHMAVRSLRQGECDLALAGGVTVISTPRVFSDFSKQGALAPDGHCKPFAAAADGTAWSEGIGMVLVERLSDARRNGHQVLAVVRGSAINQDGASNGLTAPNGPAQQRVIRLALADAGLQPSDVDVVEAHGTGTSLGDPVEAQALLATYGQGRPTDRPLLLGSAKSVIGHSSAAAGVAGVITMVMAMRAGTVPGTRHVDRPTPHVDWTSGAVELATGSTPWPETGRVRRSSVSSFGVSGTNAHLILEQAPEEDSSPEPASVALRSETLPWVLSGQTPAGLKAQAVRLRRFAADAEADVADIGWSLVSARAGLEHRAVVLADDCAAFLAGLDAFASGAPAPQVVTGSSANRARVVFVFPGQGSQWAGMATDLLASSPVFADAIAACAEALAPHVDWDLLDVLRTGAFERVDVVQPALWAVMVSLATLWRSVGVEPSAVVGHSQGEIAAACVAGALSLEDGARLVALRSKVIAGELAGLGGMVSIAASAERVRGLLAREDAWIAAVNGPVSTVVAGTPDAMAATIAACDAQGLRAKVIPVDYASHTPHVERVRTALLDLAAPFTPATGDVPMYSTVTVGPIDTAGLDAEYWYRNLRERVRFHEVAEVLLDEGDVVFLEVSPHPVLSTAILEAAHARDVETAVVGTLRRDVNGPTRFVTSMAELWAHGVGVDWGRVFPSRGRVNLPTYAFQRERHWLEPAPRTSGTALDGDFWDLVERSSLADLATTLQLDEQASLPEVLPALSAWHRARAERFTIDALRYRVDWKPLPHLDSGALAGTWLVVGEDTERTRVVVAGLRALGVDVVQAGPDECSGHPTVTGVLSLLDGVGATLKVLQAGLNAPLWCVTQGAVTAGGDPVTSPTQAQVWGLGRVAAQEMPNTWGGLIDLPAEMGARVVERLCATLAAATEDQVAIRASGVFGRRLVHAPLGDRAEKWADGWTAGRGTVLITGGTGALGGHIARKLATLGAEHLLLVSRQGGDAAGAAQLHDELTTAGVAVTVAACDVADPAALTDLVAAIPTEYPLTAVVHAAAVLDDAAVTALTPERMDHVLRVKAGAAWRLHELTEHLDLTAFVMVSSVAGTVGMGGQGNYAPGNAYLDALAEYRRARKLVATSIAWGTWADGMAEQDEVTATRRRHGIPPMAPERATAALEAALAYDDTAVVVADVDWSRFAHAYTAARRGPLLDELPEARAALAEATQQSGESLRDRLAGLPARDRDRELRDAVRAQVAAVLGYDSAAAISNRRRLPEFGMDSVTAVELCNRLGSVTALRLPPTAVFDYPTVAELADHLGTRLFGEVSPAPGAAELDALGKVLADLPADDPARAGIADRLRHLVRTAAPEQLDTASDEEIFGFIEQEFGIS</sequence>
<proteinExistence type="predicted"/>
<dbReference type="InterPro" id="IPR016035">
    <property type="entry name" value="Acyl_Trfase/lysoPLipase"/>
</dbReference>
<feature type="domain" description="Carrier" evidence="5">
    <location>
        <begin position="3379"/>
        <end position="3454"/>
    </location>
</feature>
<gene>
    <name evidence="7" type="ORF">JOF56_009535</name>
</gene>
<dbReference type="NCBIfam" id="NF045894">
    <property type="entry name" value="PKS_plus_SDR"/>
    <property type="match status" value="1"/>
</dbReference>
<dbReference type="Pfam" id="PF00698">
    <property type="entry name" value="Acyl_transf_1"/>
    <property type="match status" value="3"/>
</dbReference>
<dbReference type="InterPro" id="IPR013968">
    <property type="entry name" value="PKS_KR"/>
</dbReference>
<dbReference type="SMART" id="SM00825">
    <property type="entry name" value="PKS_KS"/>
    <property type="match status" value="3"/>
</dbReference>
<dbReference type="InterPro" id="IPR016036">
    <property type="entry name" value="Malonyl_transacylase_ACP-bd"/>
</dbReference>
<dbReference type="InterPro" id="IPR057326">
    <property type="entry name" value="KR_dom"/>
</dbReference>
<dbReference type="Pfam" id="PF16197">
    <property type="entry name" value="KAsynt_C_assoc"/>
    <property type="match status" value="3"/>
</dbReference>
<dbReference type="PROSITE" id="PS00012">
    <property type="entry name" value="PHOSPHOPANTETHEINE"/>
    <property type="match status" value="2"/>
</dbReference>
<dbReference type="InterPro" id="IPR001227">
    <property type="entry name" value="Ac_transferase_dom_sf"/>
</dbReference>
<dbReference type="GO" id="GO:0016740">
    <property type="term" value="F:transferase activity"/>
    <property type="evidence" value="ECO:0007669"/>
    <property type="project" value="UniProtKB-KW"/>
</dbReference>
<keyword evidence="4" id="KW-0012">Acyltransferase</keyword>
<accession>A0ABS4TZ01</accession>
<dbReference type="Proteomes" id="UP001519332">
    <property type="component" value="Unassembled WGS sequence"/>
</dbReference>
<dbReference type="SMART" id="SM00823">
    <property type="entry name" value="PKS_PP"/>
    <property type="match status" value="3"/>
</dbReference>
<dbReference type="Pfam" id="PF02801">
    <property type="entry name" value="Ketoacyl-synt_C"/>
    <property type="match status" value="3"/>
</dbReference>
<dbReference type="Pfam" id="PF00109">
    <property type="entry name" value="ketoacyl-synt"/>
    <property type="match status" value="3"/>
</dbReference>
<dbReference type="InterPro" id="IPR009081">
    <property type="entry name" value="PP-bd_ACP"/>
</dbReference>
<dbReference type="InterPro" id="IPR036291">
    <property type="entry name" value="NAD(P)-bd_dom_sf"/>
</dbReference>
<dbReference type="SMART" id="SM00827">
    <property type="entry name" value="PKS_AT"/>
    <property type="match status" value="3"/>
</dbReference>
<dbReference type="PANTHER" id="PTHR43775">
    <property type="entry name" value="FATTY ACID SYNTHASE"/>
    <property type="match status" value="1"/>
</dbReference>
<dbReference type="SUPFAM" id="SSF51735">
    <property type="entry name" value="NAD(P)-binding Rossmann-fold domains"/>
    <property type="match status" value="2"/>
</dbReference>
<organism evidence="7 8">
    <name type="scientific">Kibdelosporangium banguiense</name>
    <dbReference type="NCBI Taxonomy" id="1365924"/>
    <lineage>
        <taxon>Bacteria</taxon>
        <taxon>Bacillati</taxon>
        <taxon>Actinomycetota</taxon>
        <taxon>Actinomycetes</taxon>
        <taxon>Pseudonocardiales</taxon>
        <taxon>Pseudonocardiaceae</taxon>
        <taxon>Kibdelosporangium</taxon>
    </lineage>
</organism>
<dbReference type="InterPro" id="IPR006162">
    <property type="entry name" value="Ppantetheine_attach_site"/>
</dbReference>
<dbReference type="SUPFAM" id="SSF47336">
    <property type="entry name" value="ACP-like"/>
    <property type="match status" value="3"/>
</dbReference>
<dbReference type="InterPro" id="IPR050091">
    <property type="entry name" value="PKS_NRPS_Biosynth_Enz"/>
</dbReference>
<dbReference type="SUPFAM" id="SSF52151">
    <property type="entry name" value="FabD/lysophospholipase-like"/>
    <property type="match status" value="3"/>
</dbReference>
<keyword evidence="3 7" id="KW-0808">Transferase</keyword>
<evidence type="ECO:0000259" key="5">
    <source>
        <dbReference type="PROSITE" id="PS50075"/>
    </source>
</evidence>
<dbReference type="Gene3D" id="3.40.366.10">
    <property type="entry name" value="Malonyl-Coenzyme A Acyl Carrier Protein, domain 2"/>
    <property type="match status" value="3"/>
</dbReference>
<dbReference type="Gene3D" id="3.30.70.3290">
    <property type="match status" value="3"/>
</dbReference>
<evidence type="ECO:0000256" key="1">
    <source>
        <dbReference type="ARBA" id="ARBA00022450"/>
    </source>
</evidence>
<comment type="caution">
    <text evidence="7">The sequence shown here is derived from an EMBL/GenBank/DDBJ whole genome shotgun (WGS) entry which is preliminary data.</text>
</comment>
<dbReference type="Pfam" id="PF18369">
    <property type="entry name" value="PKS_DE"/>
    <property type="match status" value="1"/>
</dbReference>
<feature type="domain" description="Ketosynthase family 3 (KS3)" evidence="6">
    <location>
        <begin position="7"/>
        <end position="424"/>
    </location>
</feature>
<dbReference type="InterPro" id="IPR041618">
    <property type="entry name" value="PKS_DE"/>
</dbReference>
<evidence type="ECO:0000313" key="7">
    <source>
        <dbReference type="EMBL" id="MBP2329150.1"/>
    </source>
</evidence>
<evidence type="ECO:0000313" key="8">
    <source>
        <dbReference type="Proteomes" id="UP001519332"/>
    </source>
</evidence>
<feature type="domain" description="Ketosynthase family 3 (KS3)" evidence="6">
    <location>
        <begin position="1985"/>
        <end position="2410"/>
    </location>
</feature>
<dbReference type="PROSITE" id="PS52004">
    <property type="entry name" value="KS3_2"/>
    <property type="match status" value="3"/>
</dbReference>
<evidence type="ECO:0000256" key="4">
    <source>
        <dbReference type="ARBA" id="ARBA00023315"/>
    </source>
</evidence>
<dbReference type="Gene3D" id="3.40.47.10">
    <property type="match status" value="3"/>
</dbReference>
<dbReference type="CDD" id="cd08952">
    <property type="entry name" value="KR_1_SDR_x"/>
    <property type="match status" value="1"/>
</dbReference>
<dbReference type="SUPFAM" id="SSF53901">
    <property type="entry name" value="Thiolase-like"/>
    <property type="match status" value="3"/>
</dbReference>
<reference evidence="7 8" key="1">
    <citation type="submission" date="2021-03" db="EMBL/GenBank/DDBJ databases">
        <title>Sequencing the genomes of 1000 actinobacteria strains.</title>
        <authorList>
            <person name="Klenk H.-P."/>
        </authorList>
    </citation>
    <scope>NUCLEOTIDE SEQUENCE [LARGE SCALE GENOMIC DNA]</scope>
    <source>
        <strain evidence="7 8">DSM 46670</strain>
    </source>
</reference>
<dbReference type="Pfam" id="PF00550">
    <property type="entry name" value="PP-binding"/>
    <property type="match status" value="3"/>
</dbReference>
<evidence type="ECO:0000256" key="3">
    <source>
        <dbReference type="ARBA" id="ARBA00022679"/>
    </source>
</evidence>
<keyword evidence="2" id="KW-0597">Phosphoprotein</keyword>
<evidence type="ECO:0000259" key="6">
    <source>
        <dbReference type="PROSITE" id="PS52004"/>
    </source>
</evidence>
<dbReference type="InterPro" id="IPR020841">
    <property type="entry name" value="PKS_Beta-ketoAc_synthase_dom"/>
</dbReference>
<dbReference type="PROSITE" id="PS50075">
    <property type="entry name" value="CARRIER"/>
    <property type="match status" value="3"/>
</dbReference>
<dbReference type="InterPro" id="IPR014030">
    <property type="entry name" value="Ketoacyl_synth_N"/>
</dbReference>
<dbReference type="InterPro" id="IPR014031">
    <property type="entry name" value="Ketoacyl_synth_C"/>
</dbReference>
<keyword evidence="1" id="KW-0596">Phosphopantetheine</keyword>
<dbReference type="EMBL" id="JAGINW010000001">
    <property type="protein sequence ID" value="MBP2329150.1"/>
    <property type="molecule type" value="Genomic_DNA"/>
</dbReference>
<dbReference type="PROSITE" id="PS00606">
    <property type="entry name" value="KS3_1"/>
    <property type="match status" value="2"/>
</dbReference>
<feature type="domain" description="Carrier" evidence="5">
    <location>
        <begin position="902"/>
        <end position="977"/>
    </location>
</feature>
<dbReference type="InterPro" id="IPR016039">
    <property type="entry name" value="Thiolase-like"/>
</dbReference>
<dbReference type="InterPro" id="IPR020806">
    <property type="entry name" value="PKS_PP-bd"/>
</dbReference>
<dbReference type="Gene3D" id="6.10.140.1830">
    <property type="match status" value="1"/>
</dbReference>
<dbReference type="Gene3D" id="1.10.1200.10">
    <property type="entry name" value="ACP-like"/>
    <property type="match status" value="3"/>
</dbReference>
<evidence type="ECO:0000256" key="2">
    <source>
        <dbReference type="ARBA" id="ARBA00022553"/>
    </source>
</evidence>
<dbReference type="SMART" id="SM01294">
    <property type="entry name" value="PKS_PP_betabranch"/>
    <property type="match status" value="3"/>
</dbReference>
<feature type="domain" description="Carrier" evidence="5">
    <location>
        <begin position="1886"/>
        <end position="1968"/>
    </location>
</feature>
<keyword evidence="8" id="KW-1185">Reference proteome</keyword>
<dbReference type="SMART" id="SM00822">
    <property type="entry name" value="PKS_KR"/>
    <property type="match status" value="1"/>
</dbReference>
<dbReference type="InterPro" id="IPR036736">
    <property type="entry name" value="ACP-like_sf"/>
</dbReference>
<dbReference type="Pfam" id="PF08659">
    <property type="entry name" value="KR"/>
    <property type="match status" value="1"/>
</dbReference>
<dbReference type="SUPFAM" id="SSF55048">
    <property type="entry name" value="Probable ACP-binding domain of malonyl-CoA ACP transacylase"/>
    <property type="match status" value="3"/>
</dbReference>
<dbReference type="PANTHER" id="PTHR43775:SF51">
    <property type="entry name" value="INACTIVE PHENOLPHTHIOCEROL SYNTHESIS POLYKETIDE SYNTHASE TYPE I PKS1-RELATED"/>
    <property type="match status" value="1"/>
</dbReference>
<dbReference type="RefSeq" id="WP_307855579.1">
    <property type="nucleotide sequence ID" value="NZ_JAGINW010000001.1"/>
</dbReference>
<feature type="domain" description="Ketosynthase family 3 (KS3)" evidence="6">
    <location>
        <begin position="990"/>
        <end position="1414"/>
    </location>
</feature>
<dbReference type="InterPro" id="IPR014043">
    <property type="entry name" value="Acyl_transferase_dom"/>
</dbReference>
<dbReference type="InterPro" id="IPR032821">
    <property type="entry name" value="PKS_assoc"/>
</dbReference>